<keyword evidence="8" id="KW-1185">Reference proteome</keyword>
<evidence type="ECO:0000256" key="1">
    <source>
        <dbReference type="ARBA" id="ARBA00004123"/>
    </source>
</evidence>
<comment type="subcellular location">
    <subcellularLocation>
        <location evidence="1">Nucleus</location>
    </subcellularLocation>
</comment>
<dbReference type="Gene3D" id="3.10.590.10">
    <property type="entry name" value="ph1033 like domains"/>
    <property type="match status" value="1"/>
</dbReference>
<feature type="region of interest" description="Disordered" evidence="5">
    <location>
        <begin position="1"/>
        <end position="127"/>
    </location>
</feature>
<feature type="compositionally biased region" description="Polar residues" evidence="5">
    <location>
        <begin position="1"/>
        <end position="17"/>
    </location>
</feature>
<dbReference type="InterPro" id="IPR047197">
    <property type="entry name" value="THYN1-like_EVE"/>
</dbReference>
<dbReference type="FunFam" id="3.10.590.10:FF:000003">
    <property type="entry name" value="Thymocyte nuclear protein 1"/>
    <property type="match status" value="1"/>
</dbReference>
<dbReference type="InterPro" id="IPR015947">
    <property type="entry name" value="PUA-like_sf"/>
</dbReference>
<evidence type="ECO:0000313" key="8">
    <source>
        <dbReference type="Proteomes" id="UP000008383"/>
    </source>
</evidence>
<dbReference type="KEGG" id="tve:TRV_00127"/>
<sequence length="305" mass="33758">MPGSTAQKAQTQAVSSNPKKRRNRSVQAVKETAASSRPKRVATAVKKAEAEDAIDDAKKRPKSSKVKSESAKDKKAAVRSLKSGSKPVPGRKERPAKKSNGEATMGEEWATKKATIDAKPKSTGKVESKDEGKSYWLMKAEPETRLEKGVDVRFSIDDLRAATEPEGWDAPINTHVIAARNHMRAMKKGDLAFFYHSNCKVPGIAGTMEIVRESSVDESAFDPAHPYYDPKSSRDNPKWDWVHVQFRSKFKNLVTLADIKSHAKPGGALENLQMVKQSRLSVSPVTAEQWDFLMSLAEEEEPVKE</sequence>
<dbReference type="AlphaFoldDB" id="D4CZ90"/>
<dbReference type="Pfam" id="PF01878">
    <property type="entry name" value="EVE"/>
    <property type="match status" value="1"/>
</dbReference>
<dbReference type="HOGENOM" id="CLU_041799_0_0_1"/>
<accession>D4CZ90</accession>
<dbReference type="SUPFAM" id="SSF88697">
    <property type="entry name" value="PUA domain-like"/>
    <property type="match status" value="1"/>
</dbReference>
<evidence type="ECO:0000256" key="4">
    <source>
        <dbReference type="ARBA" id="ARBA00023242"/>
    </source>
</evidence>
<evidence type="ECO:0000259" key="6">
    <source>
        <dbReference type="Pfam" id="PF01878"/>
    </source>
</evidence>
<protein>
    <recommendedName>
        <fullName evidence="2">Thymocyte nuclear protein 1</fullName>
    </recommendedName>
</protein>
<dbReference type="RefSeq" id="XP_003025713.1">
    <property type="nucleotide sequence ID" value="XM_003025667.1"/>
</dbReference>
<proteinExistence type="predicted"/>
<organism evidence="7 8">
    <name type="scientific">Trichophyton verrucosum (strain HKI 0517)</name>
    <dbReference type="NCBI Taxonomy" id="663202"/>
    <lineage>
        <taxon>Eukaryota</taxon>
        <taxon>Fungi</taxon>
        <taxon>Dikarya</taxon>
        <taxon>Ascomycota</taxon>
        <taxon>Pezizomycotina</taxon>
        <taxon>Eurotiomycetes</taxon>
        <taxon>Eurotiomycetidae</taxon>
        <taxon>Onygenales</taxon>
        <taxon>Arthrodermataceae</taxon>
        <taxon>Trichophyton</taxon>
    </lineage>
</organism>
<dbReference type="CDD" id="cd21133">
    <property type="entry name" value="EVE"/>
    <property type="match status" value="1"/>
</dbReference>
<evidence type="ECO:0000256" key="5">
    <source>
        <dbReference type="SAM" id="MobiDB-lite"/>
    </source>
</evidence>
<dbReference type="InterPro" id="IPR002740">
    <property type="entry name" value="EVE_domain"/>
</dbReference>
<keyword evidence="4" id="KW-0539">Nucleus</keyword>
<feature type="compositionally biased region" description="Basic and acidic residues" evidence="5">
    <location>
        <begin position="109"/>
        <end position="127"/>
    </location>
</feature>
<dbReference type="GO" id="GO:0005634">
    <property type="term" value="C:nucleus"/>
    <property type="evidence" value="ECO:0007669"/>
    <property type="project" value="UniProtKB-SubCell"/>
</dbReference>
<dbReference type="GeneID" id="9581956"/>
<keyword evidence="3" id="KW-0597">Phosphoprotein</keyword>
<evidence type="ECO:0000313" key="7">
    <source>
        <dbReference type="EMBL" id="EFE45102.1"/>
    </source>
</evidence>
<evidence type="ECO:0000256" key="2">
    <source>
        <dbReference type="ARBA" id="ARBA00014654"/>
    </source>
</evidence>
<gene>
    <name evidence="7" type="ORF">TRV_00127</name>
</gene>
<dbReference type="PANTHER" id="PTHR14087:SF7">
    <property type="entry name" value="THYMOCYTE NUCLEAR PROTEIN 1"/>
    <property type="match status" value="1"/>
</dbReference>
<dbReference type="InterPro" id="IPR052181">
    <property type="entry name" value="5hmC_binding"/>
</dbReference>
<dbReference type="OrthoDB" id="41445at2759"/>
<evidence type="ECO:0000256" key="3">
    <source>
        <dbReference type="ARBA" id="ARBA00022553"/>
    </source>
</evidence>
<reference evidence="8" key="1">
    <citation type="journal article" date="2011" name="Genome Biol.">
        <title>Comparative and functional genomics provide insights into the pathogenicity of dermatophytic fungi.</title>
        <authorList>
            <person name="Burmester A."/>
            <person name="Shelest E."/>
            <person name="Gloeckner G."/>
            <person name="Heddergott C."/>
            <person name="Schindler S."/>
            <person name="Staib P."/>
            <person name="Heidel A."/>
            <person name="Felder M."/>
            <person name="Petzold A."/>
            <person name="Szafranski K."/>
            <person name="Feuermann M."/>
            <person name="Pedruzzi I."/>
            <person name="Priebe S."/>
            <person name="Groth M."/>
            <person name="Winkler R."/>
            <person name="Li W."/>
            <person name="Kniemeyer O."/>
            <person name="Schroeckh V."/>
            <person name="Hertweck C."/>
            <person name="Hube B."/>
            <person name="White T.C."/>
            <person name="Platzer M."/>
            <person name="Guthke R."/>
            <person name="Heitman J."/>
            <person name="Woestemeyer J."/>
            <person name="Zipfel P.F."/>
            <person name="Monod M."/>
            <person name="Brakhage A.A."/>
        </authorList>
    </citation>
    <scope>NUCLEOTIDE SEQUENCE [LARGE SCALE GENOMIC DNA]</scope>
    <source>
        <strain evidence="8">HKI 0517</strain>
    </source>
</reference>
<feature type="domain" description="EVE" evidence="6">
    <location>
        <begin position="135"/>
        <end position="295"/>
    </location>
</feature>
<feature type="compositionally biased region" description="Basic and acidic residues" evidence="5">
    <location>
        <begin position="46"/>
        <end position="58"/>
    </location>
</feature>
<dbReference type="EMBL" id="ACYE01000005">
    <property type="protein sequence ID" value="EFE45102.1"/>
    <property type="molecule type" value="Genomic_DNA"/>
</dbReference>
<dbReference type="Proteomes" id="UP000008383">
    <property type="component" value="Unassembled WGS sequence"/>
</dbReference>
<comment type="caution">
    <text evidence="7">The sequence shown here is derived from an EMBL/GenBank/DDBJ whole genome shotgun (WGS) entry which is preliminary data.</text>
</comment>
<name>D4CZ90_TRIVH</name>
<dbReference type="PANTHER" id="PTHR14087">
    <property type="entry name" value="THYMOCYTE NUCLEAR PROTEIN 1"/>
    <property type="match status" value="1"/>
</dbReference>
<feature type="compositionally biased region" description="Basic and acidic residues" evidence="5">
    <location>
        <begin position="66"/>
        <end position="76"/>
    </location>
</feature>